<dbReference type="EMBL" id="CDMZ01000547">
    <property type="protein sequence ID" value="CEM16578.1"/>
    <property type="molecule type" value="Genomic_DNA"/>
</dbReference>
<feature type="region of interest" description="Disordered" evidence="1">
    <location>
        <begin position="20"/>
        <end position="45"/>
    </location>
</feature>
<evidence type="ECO:0000256" key="1">
    <source>
        <dbReference type="SAM" id="MobiDB-lite"/>
    </source>
</evidence>
<organism evidence="2">
    <name type="scientific">Chromera velia CCMP2878</name>
    <dbReference type="NCBI Taxonomy" id="1169474"/>
    <lineage>
        <taxon>Eukaryota</taxon>
        <taxon>Sar</taxon>
        <taxon>Alveolata</taxon>
        <taxon>Colpodellida</taxon>
        <taxon>Chromeraceae</taxon>
        <taxon>Chromera</taxon>
    </lineage>
</organism>
<dbReference type="VEuPathDB" id="CryptoDB:Cvel_18224"/>
<gene>
    <name evidence="2" type="ORF">Cvel_18224</name>
</gene>
<feature type="region of interest" description="Disordered" evidence="1">
    <location>
        <begin position="80"/>
        <end position="109"/>
    </location>
</feature>
<proteinExistence type="predicted"/>
<name>A0A0G4FQ63_9ALVE</name>
<reference evidence="2" key="1">
    <citation type="submission" date="2014-11" db="EMBL/GenBank/DDBJ databases">
        <authorList>
            <person name="Otto D Thomas"/>
            <person name="Naeem Raeece"/>
        </authorList>
    </citation>
    <scope>NUCLEOTIDE SEQUENCE</scope>
</reference>
<protein>
    <submittedName>
        <fullName evidence="2">Uncharacterized protein</fullName>
    </submittedName>
</protein>
<dbReference type="AlphaFoldDB" id="A0A0G4FQ63"/>
<evidence type="ECO:0000313" key="2">
    <source>
        <dbReference type="EMBL" id="CEM16578.1"/>
    </source>
</evidence>
<accession>A0A0G4FQ63</accession>
<sequence length="109" mass="11913">MCSYFIPQAAMPEAPEQFASGNGALPVGGTVEEETSATRYEGDLNGPKGVIKFANGYEGEWAWDMAHGNGKEEYIVPSSRADELLPEDSELLPRPPSNMDPKYFQEDPS</sequence>